<evidence type="ECO:0000256" key="1">
    <source>
        <dbReference type="ARBA" id="ARBA00006739"/>
    </source>
</evidence>
<evidence type="ECO:0000256" key="2">
    <source>
        <dbReference type="ARBA" id="ARBA00022676"/>
    </source>
</evidence>
<comment type="similarity">
    <text evidence="1">Belongs to the glycosyltransferase 2 family.</text>
</comment>
<evidence type="ECO:0000259" key="4">
    <source>
        <dbReference type="Pfam" id="PF00535"/>
    </source>
</evidence>
<organism evidence="5 6">
    <name type="scientific">candidate division WWE3 bacterium RIFCSPHIGHO2_01_FULL_42_13</name>
    <dbReference type="NCBI Taxonomy" id="1802617"/>
    <lineage>
        <taxon>Bacteria</taxon>
        <taxon>Katanobacteria</taxon>
    </lineage>
</organism>
<name>A0A1F4UQ74_UNCKA</name>
<accession>A0A1F4UQ74</accession>
<dbReference type="EMBL" id="MEVA01000017">
    <property type="protein sequence ID" value="OGC47042.1"/>
    <property type="molecule type" value="Genomic_DNA"/>
</dbReference>
<dbReference type="InterPro" id="IPR029044">
    <property type="entry name" value="Nucleotide-diphossugar_trans"/>
</dbReference>
<keyword evidence="3" id="KW-0808">Transferase</keyword>
<dbReference type="AlphaFoldDB" id="A0A1F4UQ74"/>
<comment type="caution">
    <text evidence="5">The sequence shown here is derived from an EMBL/GenBank/DDBJ whole genome shotgun (WGS) entry which is preliminary data.</text>
</comment>
<gene>
    <name evidence="5" type="ORF">A2886_03080</name>
</gene>
<dbReference type="STRING" id="1802617.A2886_03080"/>
<proteinExistence type="inferred from homology"/>
<evidence type="ECO:0000313" key="5">
    <source>
        <dbReference type="EMBL" id="OGC47042.1"/>
    </source>
</evidence>
<dbReference type="Gene3D" id="3.90.550.10">
    <property type="entry name" value="Spore Coat Polysaccharide Biosynthesis Protein SpsA, Chain A"/>
    <property type="match status" value="1"/>
</dbReference>
<dbReference type="Pfam" id="PF00535">
    <property type="entry name" value="Glycos_transf_2"/>
    <property type="match status" value="1"/>
</dbReference>
<feature type="domain" description="Glycosyltransferase 2-like" evidence="4">
    <location>
        <begin position="5"/>
        <end position="181"/>
    </location>
</feature>
<dbReference type="PANTHER" id="PTHR43179:SF12">
    <property type="entry name" value="GALACTOFURANOSYLTRANSFERASE GLFT2"/>
    <property type="match status" value="1"/>
</dbReference>
<keyword evidence="2" id="KW-0328">Glycosyltransferase</keyword>
<dbReference type="SUPFAM" id="SSF53448">
    <property type="entry name" value="Nucleotide-diphospho-sugar transferases"/>
    <property type="match status" value="1"/>
</dbReference>
<evidence type="ECO:0000256" key="3">
    <source>
        <dbReference type="ARBA" id="ARBA00022679"/>
    </source>
</evidence>
<reference evidence="5 6" key="1">
    <citation type="journal article" date="2016" name="Nat. Commun.">
        <title>Thousands of microbial genomes shed light on interconnected biogeochemical processes in an aquifer system.</title>
        <authorList>
            <person name="Anantharaman K."/>
            <person name="Brown C.T."/>
            <person name="Hug L.A."/>
            <person name="Sharon I."/>
            <person name="Castelle C.J."/>
            <person name="Probst A.J."/>
            <person name="Thomas B.C."/>
            <person name="Singh A."/>
            <person name="Wilkins M.J."/>
            <person name="Karaoz U."/>
            <person name="Brodie E.L."/>
            <person name="Williams K.H."/>
            <person name="Hubbard S.S."/>
            <person name="Banfield J.F."/>
        </authorList>
    </citation>
    <scope>NUCLEOTIDE SEQUENCE [LARGE SCALE GENOMIC DNA]</scope>
</reference>
<dbReference type="Proteomes" id="UP000176608">
    <property type="component" value="Unassembled WGS sequence"/>
</dbReference>
<dbReference type="PANTHER" id="PTHR43179">
    <property type="entry name" value="RHAMNOSYLTRANSFERASE WBBL"/>
    <property type="match status" value="1"/>
</dbReference>
<evidence type="ECO:0000313" key="6">
    <source>
        <dbReference type="Proteomes" id="UP000176608"/>
    </source>
</evidence>
<dbReference type="GO" id="GO:0016757">
    <property type="term" value="F:glycosyltransferase activity"/>
    <property type="evidence" value="ECO:0007669"/>
    <property type="project" value="UniProtKB-KW"/>
</dbReference>
<protein>
    <recommendedName>
        <fullName evidence="4">Glycosyltransferase 2-like domain-containing protein</fullName>
    </recommendedName>
</protein>
<sequence>MKTVTIIVPVYADWPSLADCIESLKKSVGPKHLVMLVNDCGQEADSLEDNIKKSIKNDKRFVYYRNPKNLGFVKTCNRAVFELDKTNNDILLINSDTKVTKNFLEEMLDLLSIDNKIGAVSPRSNNATIATVPLSEASQKGIVPEESYKIFTELKKRLPRYNEIPTALGFCMLIRRTVIDKFGLFDEVFGKGYGEENDFSMRIKQGGYISVLSNWSYVFHLEARSFTMKTKLELIKSNRAILDKRYPEYTNLVRSYIQAALVREEGGKLKRLGKNPLKLVRRLAGIK</sequence>
<dbReference type="InterPro" id="IPR001173">
    <property type="entry name" value="Glyco_trans_2-like"/>
</dbReference>